<comment type="caution">
    <text evidence="1">The sequence shown here is derived from an EMBL/GenBank/DDBJ whole genome shotgun (WGS) entry which is preliminary data.</text>
</comment>
<organism evidence="1 2">
    <name type="scientific">Smallanthus sonchifolius</name>
    <dbReference type="NCBI Taxonomy" id="185202"/>
    <lineage>
        <taxon>Eukaryota</taxon>
        <taxon>Viridiplantae</taxon>
        <taxon>Streptophyta</taxon>
        <taxon>Embryophyta</taxon>
        <taxon>Tracheophyta</taxon>
        <taxon>Spermatophyta</taxon>
        <taxon>Magnoliopsida</taxon>
        <taxon>eudicotyledons</taxon>
        <taxon>Gunneridae</taxon>
        <taxon>Pentapetalae</taxon>
        <taxon>asterids</taxon>
        <taxon>campanulids</taxon>
        <taxon>Asterales</taxon>
        <taxon>Asteraceae</taxon>
        <taxon>Asteroideae</taxon>
        <taxon>Heliantheae alliance</taxon>
        <taxon>Millerieae</taxon>
        <taxon>Smallanthus</taxon>
    </lineage>
</organism>
<proteinExistence type="predicted"/>
<reference evidence="1 2" key="2">
    <citation type="journal article" date="2022" name="Mol. Ecol. Resour.">
        <title>The genomes of chicory, endive, great burdock and yacon provide insights into Asteraceae paleo-polyploidization history and plant inulin production.</title>
        <authorList>
            <person name="Fan W."/>
            <person name="Wang S."/>
            <person name="Wang H."/>
            <person name="Wang A."/>
            <person name="Jiang F."/>
            <person name="Liu H."/>
            <person name="Zhao H."/>
            <person name="Xu D."/>
            <person name="Zhang Y."/>
        </authorList>
    </citation>
    <scope>NUCLEOTIDE SEQUENCE [LARGE SCALE GENOMIC DNA]</scope>
    <source>
        <strain evidence="2">cv. Yunnan</strain>
        <tissue evidence="1">Leaves</tissue>
    </source>
</reference>
<evidence type="ECO:0000313" key="1">
    <source>
        <dbReference type="EMBL" id="KAI3794336.1"/>
    </source>
</evidence>
<dbReference type="EMBL" id="CM042029">
    <property type="protein sequence ID" value="KAI3794336.1"/>
    <property type="molecule type" value="Genomic_DNA"/>
</dbReference>
<name>A0ACB9HGE0_9ASTR</name>
<reference evidence="2" key="1">
    <citation type="journal article" date="2022" name="Mol. Ecol. Resour.">
        <title>The genomes of chicory, endive, great burdock and yacon provide insights into Asteraceae palaeo-polyploidization history and plant inulin production.</title>
        <authorList>
            <person name="Fan W."/>
            <person name="Wang S."/>
            <person name="Wang H."/>
            <person name="Wang A."/>
            <person name="Jiang F."/>
            <person name="Liu H."/>
            <person name="Zhao H."/>
            <person name="Xu D."/>
            <person name="Zhang Y."/>
        </authorList>
    </citation>
    <scope>NUCLEOTIDE SEQUENCE [LARGE SCALE GENOMIC DNA]</scope>
    <source>
        <strain evidence="2">cv. Yunnan</strain>
    </source>
</reference>
<evidence type="ECO:0000313" key="2">
    <source>
        <dbReference type="Proteomes" id="UP001056120"/>
    </source>
</evidence>
<gene>
    <name evidence="1" type="ORF">L1987_36966</name>
</gene>
<sequence>MDHDAFISEHSGGTSVKAESYKVGIDEVRRSGFIEVGDLYAEEERDFLVAIDILVEESSDFSIHACDSCLHTYRTCFPQSERSAALATILAARKRIKDNCNSNGEVGIEQTTATLKMQVLQWEVESWAGSRACFTAFITINTYILG</sequence>
<protein>
    <submittedName>
        <fullName evidence="1">Uncharacterized protein</fullName>
    </submittedName>
</protein>
<dbReference type="Proteomes" id="UP001056120">
    <property type="component" value="Linkage Group LG12"/>
</dbReference>
<keyword evidence="2" id="KW-1185">Reference proteome</keyword>
<accession>A0ACB9HGE0</accession>